<sequence>MNTVNEQTIARRVRGVRTLGLVVSAAVLLLVAFGRGNAYIEAREMLAEGVATEAVVVQKKHWIESGRKGRESDRYALVYRFSDGAGQPFEREVRVSEAVYLSTTGGAEDEASGAVPSRLEILYRRADPNTSDLRQSYQRKASLLTIAQDLLVTLAIALGTTFLIGFLTGRSLRRRMLRAQLAN</sequence>
<comment type="caution">
    <text evidence="2">The sequence shown here is derived from an EMBL/GenBank/DDBJ whole genome shotgun (WGS) entry which is preliminary data.</text>
</comment>
<dbReference type="RefSeq" id="WP_108108206.1">
    <property type="nucleotide sequence ID" value="NZ_QASN01000020.1"/>
</dbReference>
<dbReference type="Proteomes" id="UP000244064">
    <property type="component" value="Unassembled WGS sequence"/>
</dbReference>
<accession>A0A2T5P7N2</accession>
<evidence type="ECO:0000313" key="3">
    <source>
        <dbReference type="Proteomes" id="UP000244064"/>
    </source>
</evidence>
<protein>
    <recommendedName>
        <fullName evidence="4">DUF3592 domain-containing protein</fullName>
    </recommendedName>
</protein>
<dbReference type="EMBL" id="QASN01000020">
    <property type="protein sequence ID" value="PTU73762.1"/>
    <property type="molecule type" value="Genomic_DNA"/>
</dbReference>
<keyword evidence="1" id="KW-1133">Transmembrane helix</keyword>
<keyword evidence="1" id="KW-0812">Transmembrane</keyword>
<evidence type="ECO:0000313" key="2">
    <source>
        <dbReference type="EMBL" id="PTU73762.1"/>
    </source>
</evidence>
<keyword evidence="3" id="KW-1185">Reference proteome</keyword>
<reference evidence="2 3" key="1">
    <citation type="submission" date="2018-04" db="EMBL/GenBank/DDBJ databases">
        <title>Pseudomonas sp. nov., isolated from mangrove soil.</title>
        <authorList>
            <person name="Chen C."/>
        </authorList>
    </citation>
    <scope>NUCLEOTIDE SEQUENCE [LARGE SCALE GENOMIC DNA]</scope>
    <source>
        <strain evidence="2 3">TC-11</strain>
    </source>
</reference>
<evidence type="ECO:0000256" key="1">
    <source>
        <dbReference type="SAM" id="Phobius"/>
    </source>
</evidence>
<proteinExistence type="predicted"/>
<dbReference type="AlphaFoldDB" id="A0A2T5P7N2"/>
<keyword evidence="1" id="KW-0472">Membrane</keyword>
<name>A0A2T5P7N2_9PSED</name>
<organism evidence="2 3">
    <name type="scientific">Pseudomonas mangrovi</name>
    <dbReference type="NCBI Taxonomy" id="2161748"/>
    <lineage>
        <taxon>Bacteria</taxon>
        <taxon>Pseudomonadati</taxon>
        <taxon>Pseudomonadota</taxon>
        <taxon>Gammaproteobacteria</taxon>
        <taxon>Pseudomonadales</taxon>
        <taxon>Pseudomonadaceae</taxon>
        <taxon>Pseudomonas</taxon>
    </lineage>
</organism>
<feature type="transmembrane region" description="Helical" evidence="1">
    <location>
        <begin position="150"/>
        <end position="168"/>
    </location>
</feature>
<gene>
    <name evidence="2" type="ORF">DBO85_15780</name>
</gene>
<evidence type="ECO:0008006" key="4">
    <source>
        <dbReference type="Google" id="ProtNLM"/>
    </source>
</evidence>